<gene>
    <name evidence="2" type="ORF">G8759_11485</name>
</gene>
<dbReference type="InterPro" id="IPR037401">
    <property type="entry name" value="SnoaL-like"/>
</dbReference>
<organism evidence="2 3">
    <name type="scientific">Spirosoma aureum</name>
    <dbReference type="NCBI Taxonomy" id="2692134"/>
    <lineage>
        <taxon>Bacteria</taxon>
        <taxon>Pseudomonadati</taxon>
        <taxon>Bacteroidota</taxon>
        <taxon>Cytophagia</taxon>
        <taxon>Cytophagales</taxon>
        <taxon>Cytophagaceae</taxon>
        <taxon>Spirosoma</taxon>
    </lineage>
</organism>
<dbReference type="Proteomes" id="UP000501802">
    <property type="component" value="Chromosome"/>
</dbReference>
<proteinExistence type="predicted"/>
<dbReference type="RefSeq" id="WP_167208045.1">
    <property type="nucleotide sequence ID" value="NZ_CP050063.1"/>
</dbReference>
<sequence>MENDHLKAAQEFQSKQIDYLVKGDVDGLVAACYTDDARLHGFQFRAQGRAAIKDVLTLYLQRLSTLGARTIDKFAAGKNYIWLELTIENPAGEPVKVYEVKFLRDGQIYLQLYGLRQGTVWQSGDFAGFIPPDATAAHEFHNRYLDFHSRGDADGLADDFFTLDAQLVTARVDVSGREAIRQMFRELFSKEADFTPLSVENITSDTDYVWFEATVTSTLGMRRVYDVMLVRDGEVYLQLVGQLMGVLPTEAAFGQLQNQ</sequence>
<dbReference type="Pfam" id="PF12680">
    <property type="entry name" value="SnoaL_2"/>
    <property type="match status" value="1"/>
</dbReference>
<feature type="domain" description="SnoaL-like" evidence="1">
    <location>
        <begin position="143"/>
        <end position="234"/>
    </location>
</feature>
<dbReference type="KEGG" id="spib:G8759_11485"/>
<accession>A0A6G9ALW8</accession>
<name>A0A6G9ALW8_9BACT</name>
<evidence type="ECO:0000313" key="2">
    <source>
        <dbReference type="EMBL" id="QIP13203.1"/>
    </source>
</evidence>
<keyword evidence="3" id="KW-1185">Reference proteome</keyword>
<protein>
    <submittedName>
        <fullName evidence="2">Nuclear transport factor 2 family protein</fullName>
    </submittedName>
</protein>
<evidence type="ECO:0000259" key="1">
    <source>
        <dbReference type="Pfam" id="PF12680"/>
    </source>
</evidence>
<dbReference type="SUPFAM" id="SSF54427">
    <property type="entry name" value="NTF2-like"/>
    <property type="match status" value="2"/>
</dbReference>
<dbReference type="AlphaFoldDB" id="A0A6G9ALW8"/>
<dbReference type="EMBL" id="CP050063">
    <property type="protein sequence ID" value="QIP13203.1"/>
    <property type="molecule type" value="Genomic_DNA"/>
</dbReference>
<dbReference type="InterPro" id="IPR032710">
    <property type="entry name" value="NTF2-like_dom_sf"/>
</dbReference>
<reference evidence="2 3" key="1">
    <citation type="submission" date="2020-03" db="EMBL/GenBank/DDBJ databases">
        <authorList>
            <person name="Kim M.K."/>
        </authorList>
    </citation>
    <scope>NUCLEOTIDE SEQUENCE [LARGE SCALE GENOMIC DNA]</scope>
    <source>
        <strain evidence="2 3">BT328</strain>
    </source>
</reference>
<dbReference type="Gene3D" id="3.10.450.50">
    <property type="match status" value="2"/>
</dbReference>
<evidence type="ECO:0000313" key="3">
    <source>
        <dbReference type="Proteomes" id="UP000501802"/>
    </source>
</evidence>